<dbReference type="GO" id="GO:0004386">
    <property type="term" value="F:helicase activity"/>
    <property type="evidence" value="ECO:0007669"/>
    <property type="project" value="UniProtKB-KW"/>
</dbReference>
<reference evidence="1 2" key="1">
    <citation type="journal article" date="2019" name="Environ. Microbiol.">
        <title>At the nexus of three kingdoms: the genome of the mycorrhizal fungus Gigaspora margarita provides insights into plant, endobacterial and fungal interactions.</title>
        <authorList>
            <person name="Venice F."/>
            <person name="Ghignone S."/>
            <person name="Salvioli di Fossalunga A."/>
            <person name="Amselem J."/>
            <person name="Novero M."/>
            <person name="Xianan X."/>
            <person name="Sedzielewska Toro K."/>
            <person name="Morin E."/>
            <person name="Lipzen A."/>
            <person name="Grigoriev I.V."/>
            <person name="Henrissat B."/>
            <person name="Martin F.M."/>
            <person name="Bonfante P."/>
        </authorList>
    </citation>
    <scope>NUCLEOTIDE SEQUENCE [LARGE SCALE GENOMIC DNA]</scope>
    <source>
        <strain evidence="1 2">BEG34</strain>
    </source>
</reference>
<dbReference type="Proteomes" id="UP000439903">
    <property type="component" value="Unassembled WGS sequence"/>
</dbReference>
<name>A0A8H4B2R2_GIGMA</name>
<keyword evidence="1" id="KW-0547">Nucleotide-binding</keyword>
<sequence>MEHANLIGSITKITPILIEYDIVLGVAIDGDLNSNKTLADQPISNIQSNALKEFFKGITQLAPHQSLITKIRTSQNESVNRIKLNYMDKKQDYPKSYKTHHALAVIYNNNSLLELLQILGQAGCGSFSKRFPKQVLCKLCGFYWKNELSHFIINSKFHSIKSKSSIQPKSNLIKTALLEIFNLQHFKKLQFESIESFILNKDTLTIMPTGGGKP</sequence>
<accession>A0A8H4B2R2</accession>
<dbReference type="AlphaFoldDB" id="A0A8H4B2R2"/>
<keyword evidence="1" id="KW-0378">Hydrolase</keyword>
<dbReference type="OrthoDB" id="2434452at2759"/>
<proteinExistence type="predicted"/>
<evidence type="ECO:0000313" key="1">
    <source>
        <dbReference type="EMBL" id="KAF0555148.1"/>
    </source>
</evidence>
<dbReference type="EMBL" id="WTPW01000043">
    <property type="protein sequence ID" value="KAF0555148.1"/>
    <property type="molecule type" value="Genomic_DNA"/>
</dbReference>
<organism evidence="1 2">
    <name type="scientific">Gigaspora margarita</name>
    <dbReference type="NCBI Taxonomy" id="4874"/>
    <lineage>
        <taxon>Eukaryota</taxon>
        <taxon>Fungi</taxon>
        <taxon>Fungi incertae sedis</taxon>
        <taxon>Mucoromycota</taxon>
        <taxon>Glomeromycotina</taxon>
        <taxon>Glomeromycetes</taxon>
        <taxon>Diversisporales</taxon>
        <taxon>Gigasporaceae</taxon>
        <taxon>Gigaspora</taxon>
    </lineage>
</organism>
<evidence type="ECO:0000313" key="2">
    <source>
        <dbReference type="Proteomes" id="UP000439903"/>
    </source>
</evidence>
<keyword evidence="2" id="KW-1185">Reference proteome</keyword>
<dbReference type="Gene3D" id="3.40.50.300">
    <property type="entry name" value="P-loop containing nucleotide triphosphate hydrolases"/>
    <property type="match status" value="1"/>
</dbReference>
<dbReference type="InterPro" id="IPR027417">
    <property type="entry name" value="P-loop_NTPase"/>
</dbReference>
<gene>
    <name evidence="1" type="ORF">F8M41_017914</name>
</gene>
<comment type="caution">
    <text evidence="1">The sequence shown here is derived from an EMBL/GenBank/DDBJ whole genome shotgun (WGS) entry which is preliminary data.</text>
</comment>
<keyword evidence="1" id="KW-0347">Helicase</keyword>
<protein>
    <submittedName>
        <fullName evidence="1">ATP dependent DNA helicase</fullName>
    </submittedName>
</protein>
<keyword evidence="1" id="KW-0067">ATP-binding</keyword>